<dbReference type="Proteomes" id="UP000092971">
    <property type="component" value="Chromosome"/>
</dbReference>
<gene>
    <name evidence="1" type="ORF">CSTERTH_02245</name>
</gene>
<dbReference type="RefSeq" id="WP_015358206.1">
    <property type="nucleotide sequence ID" value="NZ_CP014672.1"/>
</dbReference>
<protein>
    <submittedName>
        <fullName evidence="1">Uncharacterized protein</fullName>
    </submittedName>
</protein>
<accession>A0A1B1YAY9</accession>
<dbReference type="OrthoDB" id="2876964at2"/>
<dbReference type="EMBL" id="CP014672">
    <property type="protein sequence ID" value="ANW97940.1"/>
    <property type="molecule type" value="Genomic_DNA"/>
</dbReference>
<proteinExistence type="predicted"/>
<reference evidence="1 2" key="1">
    <citation type="submission" date="2016-02" db="EMBL/GenBank/DDBJ databases">
        <title>Comparison of Clostridium stercorarium subspecies using comparative genomics and transcriptomics.</title>
        <authorList>
            <person name="Schellenberg J."/>
            <person name="Thallinger G."/>
            <person name="Levin D.B."/>
            <person name="Zhang X."/>
            <person name="Alvare G."/>
            <person name="Fristensky B."/>
            <person name="Sparling R."/>
        </authorList>
    </citation>
    <scope>NUCLEOTIDE SEQUENCE [LARGE SCALE GENOMIC DNA]</scope>
    <source>
        <strain evidence="1 2">DSM 2910</strain>
    </source>
</reference>
<evidence type="ECO:0000313" key="1">
    <source>
        <dbReference type="EMBL" id="ANW97940.1"/>
    </source>
</evidence>
<dbReference type="AlphaFoldDB" id="A0A1B1YAY9"/>
<organism evidence="1 2">
    <name type="scientific">Thermoclostridium stercorarium subsp. thermolacticum DSM 2910</name>
    <dbReference type="NCBI Taxonomy" id="1121336"/>
    <lineage>
        <taxon>Bacteria</taxon>
        <taxon>Bacillati</taxon>
        <taxon>Bacillota</taxon>
        <taxon>Clostridia</taxon>
        <taxon>Eubacteriales</taxon>
        <taxon>Oscillospiraceae</taxon>
        <taxon>Thermoclostridium</taxon>
    </lineage>
</organism>
<sequence>MDYIYIDFDGGVPRLAYTGCSRCSSLIGLSLCRTKNRGCCYYSPKFFPVEIQRMCHSEKGMELLKKIVGMPNTVLYDDHILVKGSYDYILHQKMLKGGLVPLDGNVNDSSVFFRTCPFVRSGSGCTLPPRYRSYVCNFFLCPEILNNPLYKDRLEPYIRERENYIRFLEWENNQLIMAMREEGISMSKNFDAAVEFLKNLEISCYDFPELEPVVIADDSSKGA</sequence>
<evidence type="ECO:0000313" key="2">
    <source>
        <dbReference type="Proteomes" id="UP000092971"/>
    </source>
</evidence>
<name>A0A1B1YAY9_THEST</name>